<dbReference type="InterPro" id="IPR002364">
    <property type="entry name" value="Quin_OxRdtase/zeta-crystal_CS"/>
</dbReference>
<dbReference type="SUPFAM" id="SSF50129">
    <property type="entry name" value="GroES-like"/>
    <property type="match status" value="1"/>
</dbReference>
<dbReference type="Pfam" id="PF08240">
    <property type="entry name" value="ADH_N"/>
    <property type="match status" value="1"/>
</dbReference>
<dbReference type="PANTHER" id="PTHR11695:SF294">
    <property type="entry name" value="RETICULON-4-INTERACTING PROTEIN 1, MITOCHONDRIAL"/>
    <property type="match status" value="1"/>
</dbReference>
<feature type="non-terminal residue" evidence="3">
    <location>
        <position position="317"/>
    </location>
</feature>
<dbReference type="EMBL" id="MHOV01000010">
    <property type="protein sequence ID" value="OGZ70380.1"/>
    <property type="molecule type" value="Genomic_DNA"/>
</dbReference>
<protein>
    <recommendedName>
        <fullName evidence="2">Enoyl reductase (ER) domain-containing protein</fullName>
    </recommendedName>
</protein>
<dbReference type="Gene3D" id="3.40.50.720">
    <property type="entry name" value="NAD(P)-binding Rossmann-like Domain"/>
    <property type="match status" value="1"/>
</dbReference>
<organism evidence="3 4">
    <name type="scientific">Candidatus Staskawiczbacteria bacterium RIFCSPHIGHO2_12_FULL_38_11</name>
    <dbReference type="NCBI Taxonomy" id="1802209"/>
    <lineage>
        <taxon>Bacteria</taxon>
        <taxon>Candidatus Staskawicziibacteriota</taxon>
    </lineage>
</organism>
<keyword evidence="1" id="KW-0560">Oxidoreductase</keyword>
<dbReference type="CDD" id="cd05289">
    <property type="entry name" value="MDR_like_2"/>
    <property type="match status" value="1"/>
</dbReference>
<dbReference type="AlphaFoldDB" id="A0A1G2I7N8"/>
<dbReference type="PANTHER" id="PTHR11695">
    <property type="entry name" value="ALCOHOL DEHYDROGENASE RELATED"/>
    <property type="match status" value="1"/>
</dbReference>
<dbReference type="InterPro" id="IPR013154">
    <property type="entry name" value="ADH-like_N"/>
</dbReference>
<dbReference type="Pfam" id="PF13602">
    <property type="entry name" value="ADH_zinc_N_2"/>
    <property type="match status" value="1"/>
</dbReference>
<evidence type="ECO:0000313" key="4">
    <source>
        <dbReference type="Proteomes" id="UP000179214"/>
    </source>
</evidence>
<dbReference type="GO" id="GO:0016491">
    <property type="term" value="F:oxidoreductase activity"/>
    <property type="evidence" value="ECO:0007669"/>
    <property type="project" value="UniProtKB-KW"/>
</dbReference>
<dbReference type="SUPFAM" id="SSF51735">
    <property type="entry name" value="NAD(P)-binding Rossmann-fold domains"/>
    <property type="match status" value="1"/>
</dbReference>
<dbReference type="Proteomes" id="UP000179214">
    <property type="component" value="Unassembled WGS sequence"/>
</dbReference>
<dbReference type="Gene3D" id="3.90.180.10">
    <property type="entry name" value="Medium-chain alcohol dehydrogenases, catalytic domain"/>
    <property type="match status" value="1"/>
</dbReference>
<evidence type="ECO:0000256" key="1">
    <source>
        <dbReference type="ARBA" id="ARBA00023002"/>
    </source>
</evidence>
<dbReference type="SMART" id="SM00829">
    <property type="entry name" value="PKS_ER"/>
    <property type="match status" value="1"/>
</dbReference>
<reference evidence="3 4" key="1">
    <citation type="journal article" date="2016" name="Nat. Commun.">
        <title>Thousands of microbial genomes shed light on interconnected biogeochemical processes in an aquifer system.</title>
        <authorList>
            <person name="Anantharaman K."/>
            <person name="Brown C.T."/>
            <person name="Hug L.A."/>
            <person name="Sharon I."/>
            <person name="Castelle C.J."/>
            <person name="Probst A.J."/>
            <person name="Thomas B.C."/>
            <person name="Singh A."/>
            <person name="Wilkins M.J."/>
            <person name="Karaoz U."/>
            <person name="Brodie E.L."/>
            <person name="Williams K.H."/>
            <person name="Hubbard S.S."/>
            <person name="Banfield J.F."/>
        </authorList>
    </citation>
    <scope>NUCLEOTIDE SEQUENCE [LARGE SCALE GENOMIC DNA]</scope>
</reference>
<evidence type="ECO:0000313" key="3">
    <source>
        <dbReference type="EMBL" id="OGZ70380.1"/>
    </source>
</evidence>
<gene>
    <name evidence="3" type="ORF">A3F47_00700</name>
</gene>
<feature type="domain" description="Enoyl reductase (ER)" evidence="2">
    <location>
        <begin position="10"/>
        <end position="317"/>
    </location>
</feature>
<dbReference type="InterPro" id="IPR050700">
    <property type="entry name" value="YIM1/Zinc_Alcohol_DH_Fams"/>
</dbReference>
<proteinExistence type="predicted"/>
<dbReference type="InterPro" id="IPR020843">
    <property type="entry name" value="ER"/>
</dbReference>
<dbReference type="InterPro" id="IPR036291">
    <property type="entry name" value="NAD(P)-bd_dom_sf"/>
</dbReference>
<sequence>MKAAQINKFGNSSVIELVDIEKPKAGKGQVLVKVYASSVNPFDIKLSQGAMPDLPLPMVLGGDIAGVVTEIGEGVENFSVGNKVYGSANALSGASGAFAEFAAVPVGTIAKMPKNLDFKMSAAVVLTGVSAVQAITEHFKLQSNQKILIHGGAGGIGTIAIQIAKSIGAYVATTATGDGIHYVKRLGVDEVIDYADSKAIEHPRQSRDKTQDFSEILSDYDCVFDTVGGEVYKKSFKVLKKGGIIVSMLGKDEKLAGEYGVTAIAQGTKVNTENLNKLTKFIEENDITVHIDKIYDFDKIREAFEDKETSDVIGKIV</sequence>
<dbReference type="PROSITE" id="PS01162">
    <property type="entry name" value="QOR_ZETA_CRYSTAL"/>
    <property type="match status" value="1"/>
</dbReference>
<evidence type="ECO:0000259" key="2">
    <source>
        <dbReference type="SMART" id="SM00829"/>
    </source>
</evidence>
<comment type="caution">
    <text evidence="3">The sequence shown here is derived from an EMBL/GenBank/DDBJ whole genome shotgun (WGS) entry which is preliminary data.</text>
</comment>
<dbReference type="GO" id="GO:0008270">
    <property type="term" value="F:zinc ion binding"/>
    <property type="evidence" value="ECO:0007669"/>
    <property type="project" value="InterPro"/>
</dbReference>
<dbReference type="InterPro" id="IPR011032">
    <property type="entry name" value="GroES-like_sf"/>
</dbReference>
<accession>A0A1G2I7N8</accession>
<name>A0A1G2I7N8_9BACT</name>